<dbReference type="Pfam" id="PF13379">
    <property type="entry name" value="NMT1_2"/>
    <property type="match status" value="1"/>
</dbReference>
<accession>A0A0E4GAL7</accession>
<name>A0A0E4GAL7_9FIRM</name>
<dbReference type="PIRSF" id="PIRSF027386">
    <property type="entry name" value="UCP027386_ABC_sbc_TM0202"/>
    <property type="match status" value="1"/>
</dbReference>
<sequence length="333" mass="36404">MRKRVWIYPLLLVLLLSIGGCSSAKNQQQPEPSAAKKETVTVDVGALRGATAMGMIKMIAEKPSLGQGVEARYAIEQSPDVLSSKLLSGEMELASIPTNMAANLYNKGVPYQLAAMNTWGVMYVVSNGAAVDKWADLKGQSIRAVSRGASSDVVFRYLLSQNGIDPDKDVNLSYSPAPVELAQLVMAGKTSLACLPEPWVSVVLSKNPQAKVVLDLQQEWIRILGNDMPFAQTCLVVNRDFAARHPEVVQTFLKEYSHSINWVNKNPAAAADLIKENDIGIPAEVAQSAIPRCNLRYMSSRQARPAVEKYLQVLMEFSPETIGGKMPDGNFFY</sequence>
<organism evidence="2 3">
    <name type="scientific">Syntrophomonas zehnderi OL-4</name>
    <dbReference type="NCBI Taxonomy" id="690567"/>
    <lineage>
        <taxon>Bacteria</taxon>
        <taxon>Bacillati</taxon>
        <taxon>Bacillota</taxon>
        <taxon>Clostridia</taxon>
        <taxon>Eubacteriales</taxon>
        <taxon>Syntrophomonadaceae</taxon>
        <taxon>Syntrophomonas</taxon>
    </lineage>
</organism>
<evidence type="ECO:0000313" key="3">
    <source>
        <dbReference type="Proteomes" id="UP000045545"/>
    </source>
</evidence>
<proteinExistence type="predicted"/>
<gene>
    <name evidence="2" type="ORF">1393</name>
</gene>
<dbReference type="PANTHER" id="PTHR30024:SF46">
    <property type="entry name" value="ABC TRANSPORTER, SUBSTRATE-BINDING LIPOPROTEIN"/>
    <property type="match status" value="1"/>
</dbReference>
<dbReference type="InterPro" id="IPR027024">
    <property type="entry name" value="UCP027386_ABC_sbc_TM0202"/>
</dbReference>
<dbReference type="RefSeq" id="WP_046496940.1">
    <property type="nucleotide sequence ID" value="NZ_CGIH01000026.1"/>
</dbReference>
<dbReference type="OrthoDB" id="9814375at2"/>
<dbReference type="PROSITE" id="PS51257">
    <property type="entry name" value="PROKAR_LIPOPROTEIN"/>
    <property type="match status" value="1"/>
</dbReference>
<keyword evidence="1" id="KW-0732">Signal</keyword>
<dbReference type="PANTHER" id="PTHR30024">
    <property type="entry name" value="ALIPHATIC SULFONATES-BINDING PROTEIN-RELATED"/>
    <property type="match status" value="1"/>
</dbReference>
<dbReference type="STRING" id="690567.1393"/>
<feature type="signal peptide" evidence="1">
    <location>
        <begin position="1"/>
        <end position="24"/>
    </location>
</feature>
<dbReference type="Proteomes" id="UP000045545">
    <property type="component" value="Unassembled WGS sequence"/>
</dbReference>
<dbReference type="EMBL" id="CGIH01000026">
    <property type="protein sequence ID" value="CFX53072.1"/>
    <property type="molecule type" value="Genomic_DNA"/>
</dbReference>
<protein>
    <submittedName>
        <fullName evidence="2">ABC-type uncharacterized transport system, substrate-binding component, TM0202 type</fullName>
    </submittedName>
</protein>
<dbReference type="SUPFAM" id="SSF53850">
    <property type="entry name" value="Periplasmic binding protein-like II"/>
    <property type="match status" value="1"/>
</dbReference>
<dbReference type="Gene3D" id="3.40.190.10">
    <property type="entry name" value="Periplasmic binding protein-like II"/>
    <property type="match status" value="2"/>
</dbReference>
<dbReference type="AlphaFoldDB" id="A0A0E4GAL7"/>
<keyword evidence="3" id="KW-1185">Reference proteome</keyword>
<evidence type="ECO:0000256" key="1">
    <source>
        <dbReference type="SAM" id="SignalP"/>
    </source>
</evidence>
<reference evidence="2 3" key="1">
    <citation type="submission" date="2015-03" db="EMBL/GenBank/DDBJ databases">
        <authorList>
            <person name="Murphy D."/>
        </authorList>
    </citation>
    <scope>NUCLEOTIDE SEQUENCE [LARGE SCALE GENOMIC DNA]</scope>
    <source>
        <strain evidence="2 3">OL-4</strain>
    </source>
</reference>
<evidence type="ECO:0000313" key="2">
    <source>
        <dbReference type="EMBL" id="CFX53072.1"/>
    </source>
</evidence>
<feature type="chain" id="PRO_5002420345" evidence="1">
    <location>
        <begin position="25"/>
        <end position="333"/>
    </location>
</feature>